<dbReference type="Gene3D" id="1.20.1110.10">
    <property type="entry name" value="Calcium-transporting ATPase, transmembrane domain"/>
    <property type="match status" value="1"/>
</dbReference>
<gene>
    <name evidence="3" type="ORF">HRI_004572700</name>
</gene>
<evidence type="ECO:0000256" key="1">
    <source>
        <dbReference type="ARBA" id="ARBA00022842"/>
    </source>
</evidence>
<dbReference type="Proteomes" id="UP001165190">
    <property type="component" value="Unassembled WGS sequence"/>
</dbReference>
<keyword evidence="4" id="KW-1185">Reference proteome</keyword>
<proteinExistence type="predicted"/>
<evidence type="ECO:0000313" key="4">
    <source>
        <dbReference type="Proteomes" id="UP001165190"/>
    </source>
</evidence>
<keyword evidence="2" id="KW-0812">Transmembrane</keyword>
<feature type="transmembrane region" description="Helical" evidence="2">
    <location>
        <begin position="81"/>
        <end position="98"/>
    </location>
</feature>
<dbReference type="InterPro" id="IPR023298">
    <property type="entry name" value="ATPase_P-typ_TM_dom_sf"/>
</dbReference>
<reference evidence="3" key="1">
    <citation type="submission" date="2023-05" db="EMBL/GenBank/DDBJ databases">
        <title>Genome and transcriptome analyses reveal genes involved in the formation of fine ridges on petal epidermal cells in Hibiscus trionum.</title>
        <authorList>
            <person name="Koshimizu S."/>
            <person name="Masuda S."/>
            <person name="Ishii T."/>
            <person name="Shirasu K."/>
            <person name="Hoshino A."/>
            <person name="Arita M."/>
        </authorList>
    </citation>
    <scope>NUCLEOTIDE SEQUENCE</scope>
    <source>
        <strain evidence="3">Hamamatsu line</strain>
    </source>
</reference>
<feature type="transmembrane region" description="Helical" evidence="2">
    <location>
        <begin position="20"/>
        <end position="36"/>
    </location>
</feature>
<accession>A0A9W7J6Q5</accession>
<dbReference type="AlphaFoldDB" id="A0A9W7J6Q5"/>
<comment type="caution">
    <text evidence="3">The sequence shown here is derived from an EMBL/GenBank/DDBJ whole genome shotgun (WGS) entry which is preliminary data.</text>
</comment>
<organism evidence="3 4">
    <name type="scientific">Hibiscus trionum</name>
    <name type="common">Flower of an hour</name>
    <dbReference type="NCBI Taxonomy" id="183268"/>
    <lineage>
        <taxon>Eukaryota</taxon>
        <taxon>Viridiplantae</taxon>
        <taxon>Streptophyta</taxon>
        <taxon>Embryophyta</taxon>
        <taxon>Tracheophyta</taxon>
        <taxon>Spermatophyta</taxon>
        <taxon>Magnoliopsida</taxon>
        <taxon>eudicotyledons</taxon>
        <taxon>Gunneridae</taxon>
        <taxon>Pentapetalae</taxon>
        <taxon>rosids</taxon>
        <taxon>malvids</taxon>
        <taxon>Malvales</taxon>
        <taxon>Malvaceae</taxon>
        <taxon>Malvoideae</taxon>
        <taxon>Hibiscus</taxon>
    </lineage>
</organism>
<sequence>MHDKFGVRSLRDKKGQMMGALYLQVSIVSQALIFVTRSRRWSFVESPGLLLVTVFIIAQMVATLIAVYANWGFARIQGIGWGWAGVICLYSIVFYIPIKSLTWVESSTRPKPSNSSAWNLLNAKYTSWKAFEASLLRSDTVAFTGKTTNSAGGSRPTIPGTVGGR</sequence>
<evidence type="ECO:0000256" key="2">
    <source>
        <dbReference type="SAM" id="Phobius"/>
    </source>
</evidence>
<keyword evidence="2" id="KW-0472">Membrane</keyword>
<dbReference type="SUPFAM" id="SSF81665">
    <property type="entry name" value="Calcium ATPase, transmembrane domain M"/>
    <property type="match status" value="1"/>
</dbReference>
<keyword evidence="2" id="KW-1133">Transmembrane helix</keyword>
<dbReference type="PANTHER" id="PTHR42861">
    <property type="entry name" value="CALCIUM-TRANSPORTING ATPASE"/>
    <property type="match status" value="1"/>
</dbReference>
<feature type="transmembrane region" description="Helical" evidence="2">
    <location>
        <begin position="48"/>
        <end position="69"/>
    </location>
</feature>
<dbReference type="EMBL" id="BSYR01000054">
    <property type="protein sequence ID" value="GMJ09035.1"/>
    <property type="molecule type" value="Genomic_DNA"/>
</dbReference>
<protein>
    <submittedName>
        <fullName evidence="3">Uncharacterized protein</fullName>
    </submittedName>
</protein>
<evidence type="ECO:0000313" key="3">
    <source>
        <dbReference type="EMBL" id="GMJ09035.1"/>
    </source>
</evidence>
<keyword evidence="1" id="KW-0460">Magnesium</keyword>
<dbReference type="OrthoDB" id="2929958at2759"/>
<name>A0A9W7J6Q5_HIBTR</name>